<keyword evidence="9" id="KW-0238">DNA-binding</keyword>
<keyword evidence="5" id="KW-0863">Zinc-finger</keyword>
<evidence type="ECO:0000256" key="1">
    <source>
        <dbReference type="ARBA" id="ARBA00004123"/>
    </source>
</evidence>
<dbReference type="GO" id="GO:0030154">
    <property type="term" value="P:cell differentiation"/>
    <property type="evidence" value="ECO:0007669"/>
    <property type="project" value="UniProtKB-KW"/>
</dbReference>
<comment type="similarity">
    <text evidence="2">Belongs to the YABBY family.</text>
</comment>
<keyword evidence="7" id="KW-0862">Zinc</keyword>
<keyword evidence="3" id="KW-0217">Developmental protein</keyword>
<dbReference type="GO" id="GO:0010022">
    <property type="term" value="P:meristem determinacy"/>
    <property type="evidence" value="ECO:0007669"/>
    <property type="project" value="UniProtKB-ARBA"/>
</dbReference>
<evidence type="ECO:0000256" key="2">
    <source>
        <dbReference type="ARBA" id="ARBA00010325"/>
    </source>
</evidence>
<dbReference type="AlphaFoldDB" id="A0A8B8ZX11"/>
<dbReference type="SUPFAM" id="SSF47095">
    <property type="entry name" value="HMG-box"/>
    <property type="match status" value="1"/>
</dbReference>
<gene>
    <name evidence="13" type="primary">LOC120103957</name>
</gene>
<feature type="domain" description="1,3-beta-glucan synthase component FKS1-like" evidence="11">
    <location>
        <begin position="51"/>
        <end position="167"/>
    </location>
</feature>
<dbReference type="Pfam" id="PF14288">
    <property type="entry name" value="FKS1_dom1"/>
    <property type="match status" value="1"/>
</dbReference>
<comment type="subcellular location">
    <subcellularLocation>
        <location evidence="1">Nucleus</location>
    </subcellularLocation>
</comment>
<keyword evidence="8" id="KW-0287">Flowering</keyword>
<accession>A0A8B8ZX11</accession>
<dbReference type="InterPro" id="IPR056776">
    <property type="entry name" value="YABBY_N"/>
</dbReference>
<evidence type="ECO:0000256" key="3">
    <source>
        <dbReference type="ARBA" id="ARBA00022473"/>
    </source>
</evidence>
<dbReference type="InterPro" id="IPR036910">
    <property type="entry name" value="HMG_box_dom_sf"/>
</dbReference>
<evidence type="ECO:0000256" key="7">
    <source>
        <dbReference type="ARBA" id="ARBA00022833"/>
    </source>
</evidence>
<evidence type="ECO:0000256" key="8">
    <source>
        <dbReference type="ARBA" id="ARBA00023089"/>
    </source>
</evidence>
<dbReference type="GO" id="GO:0046527">
    <property type="term" value="F:glucosyltransferase activity"/>
    <property type="evidence" value="ECO:0007669"/>
    <property type="project" value="TreeGrafter"/>
</dbReference>
<dbReference type="GO" id="GO:0005634">
    <property type="term" value="C:nucleus"/>
    <property type="evidence" value="ECO:0007669"/>
    <property type="project" value="UniProtKB-SubCell"/>
</dbReference>
<dbReference type="Pfam" id="PF04690">
    <property type="entry name" value="YABBY"/>
    <property type="match status" value="1"/>
</dbReference>
<organism evidence="12 13">
    <name type="scientific">Phoenix dactylifera</name>
    <name type="common">Date palm</name>
    <dbReference type="NCBI Taxonomy" id="42345"/>
    <lineage>
        <taxon>Eukaryota</taxon>
        <taxon>Viridiplantae</taxon>
        <taxon>Streptophyta</taxon>
        <taxon>Embryophyta</taxon>
        <taxon>Tracheophyta</taxon>
        <taxon>Spermatophyta</taxon>
        <taxon>Magnoliopsida</taxon>
        <taxon>Liliopsida</taxon>
        <taxon>Arecaceae</taxon>
        <taxon>Coryphoideae</taxon>
        <taxon>Phoeniceae</taxon>
        <taxon>Phoenix</taxon>
    </lineage>
</organism>
<dbReference type="Pfam" id="PF24868">
    <property type="entry name" value="YABBY_N"/>
    <property type="match status" value="1"/>
</dbReference>
<protein>
    <submittedName>
        <fullName evidence="13">Callose synthase 5-like</fullName>
    </submittedName>
</protein>
<dbReference type="PANTHER" id="PTHR12741">
    <property type="entry name" value="LYST-INTERACTING PROTEIN LIP5 DOPAMINE RESPONSIVE PROTEIN DRG-1"/>
    <property type="match status" value="1"/>
</dbReference>
<dbReference type="InterPro" id="IPR026899">
    <property type="entry name" value="FKS1-like_dom1"/>
</dbReference>
<keyword evidence="6" id="KW-0221">Differentiation</keyword>
<dbReference type="GeneID" id="120103957"/>
<evidence type="ECO:0000256" key="5">
    <source>
        <dbReference type="ARBA" id="ARBA00022771"/>
    </source>
</evidence>
<dbReference type="PANTHER" id="PTHR12741:SF106">
    <property type="entry name" value="CALLOSE SYNTHASE 5"/>
    <property type="match status" value="1"/>
</dbReference>
<dbReference type="GO" id="GO:0005886">
    <property type="term" value="C:plasma membrane"/>
    <property type="evidence" value="ECO:0007669"/>
    <property type="project" value="TreeGrafter"/>
</dbReference>
<evidence type="ECO:0000313" key="12">
    <source>
        <dbReference type="Proteomes" id="UP000228380"/>
    </source>
</evidence>
<dbReference type="GO" id="GO:0003002">
    <property type="term" value="P:regionalization"/>
    <property type="evidence" value="ECO:0007669"/>
    <property type="project" value="UniProtKB-ARBA"/>
</dbReference>
<name>A0A8B8ZX11_PHODC</name>
<dbReference type="OrthoDB" id="667577at2759"/>
<evidence type="ECO:0000259" key="11">
    <source>
        <dbReference type="SMART" id="SM01205"/>
    </source>
</evidence>
<keyword evidence="12" id="KW-1185">Reference proteome</keyword>
<dbReference type="GO" id="GO:0048440">
    <property type="term" value="P:carpel development"/>
    <property type="evidence" value="ECO:0007669"/>
    <property type="project" value="UniProtKB-ARBA"/>
</dbReference>
<dbReference type="Proteomes" id="UP000228380">
    <property type="component" value="Unplaced"/>
</dbReference>
<keyword evidence="4" id="KW-0479">Metal-binding</keyword>
<evidence type="ECO:0000256" key="6">
    <source>
        <dbReference type="ARBA" id="ARBA00022782"/>
    </source>
</evidence>
<evidence type="ECO:0000256" key="10">
    <source>
        <dbReference type="ARBA" id="ARBA00023242"/>
    </source>
</evidence>
<dbReference type="FunFam" id="1.10.30.10:FF:000039">
    <property type="entry name" value="protein CRABS CLAW isoform X3"/>
    <property type="match status" value="1"/>
</dbReference>
<dbReference type="GO" id="GO:0008270">
    <property type="term" value="F:zinc ion binding"/>
    <property type="evidence" value="ECO:0007669"/>
    <property type="project" value="UniProtKB-KW"/>
</dbReference>
<dbReference type="Gene3D" id="1.10.30.10">
    <property type="entry name" value="High mobility group box domain"/>
    <property type="match status" value="1"/>
</dbReference>
<evidence type="ECO:0000256" key="9">
    <source>
        <dbReference type="ARBA" id="ARBA00023125"/>
    </source>
</evidence>
<dbReference type="InterPro" id="IPR056775">
    <property type="entry name" value="YABBY_C"/>
</dbReference>
<dbReference type="CDD" id="cd00084">
    <property type="entry name" value="HMG-box_SF"/>
    <property type="match status" value="1"/>
</dbReference>
<sequence>MSAKHFLLMKLDDRAVDAVMNKLFKNYKTWCRFLGHKHSLRLCQGQQEAQQRKILYMGLYLLIWGEAANVRFMPECLCYIFHNMAFELHGLLAGNVSIVTGENVRPSYGGDDEAFLKKIITPLYHVIDKEAKKSRNGKATLSVWCNYDDLNEYFWSDDCFSLGWPMQVDGEFFEQTYESKTIVQIYTVILLQVTSRGENGFRKNLIKALHFRLWLPSPGVILHLFKRIPYILYLVCLSQQPFYTFSSPRIYIGRGMHESQFALFKYTLFWMLLLGSKFAFSYYVQIKPLVKPTKDILNVHNVQYAWHEFFPNAQKNIGAAISLWAPVILVYFMDTQIWYAVFSTLYGGVSGALGRLGEVGVPCKRLMDTVTVKCGHCNHLSFLSPRPMMQSLCPADHQMTFQGSCSDCRRVQPSLPSSSTSSEQLIPKAPFVVKPPEKKHRLPSAYNRFMKEEIQRIKSAKPDIPHREAFSMAAKNWAKCDPRCSTSVSTSDNIGAVRTVALPLEREGLTVERFDVFEQLEHKD</sequence>
<dbReference type="SMART" id="SM01205">
    <property type="entry name" value="FKS1_dom1"/>
    <property type="match status" value="1"/>
</dbReference>
<dbReference type="GO" id="GO:0003677">
    <property type="term" value="F:DNA binding"/>
    <property type="evidence" value="ECO:0007669"/>
    <property type="project" value="UniProtKB-KW"/>
</dbReference>
<keyword evidence="10" id="KW-0539">Nucleus</keyword>
<dbReference type="KEGG" id="pda:120103957"/>
<evidence type="ECO:0000313" key="13">
    <source>
        <dbReference type="RefSeq" id="XP_038978840.1"/>
    </source>
</evidence>
<evidence type="ECO:0000256" key="4">
    <source>
        <dbReference type="ARBA" id="ARBA00022723"/>
    </source>
</evidence>
<dbReference type="RefSeq" id="XP_038978840.1">
    <property type="nucleotide sequence ID" value="XM_039122912.1"/>
</dbReference>
<proteinExistence type="inferred from homology"/>
<reference evidence="13" key="1">
    <citation type="submission" date="2025-08" db="UniProtKB">
        <authorList>
            <consortium name="RefSeq"/>
        </authorList>
    </citation>
    <scope>IDENTIFICATION</scope>
    <source>
        <tissue evidence="13">Young leaves</tissue>
    </source>
</reference>